<keyword evidence="2" id="KW-1185">Reference proteome</keyword>
<accession>A0A133UB80</accession>
<dbReference type="AlphaFoldDB" id="A0A133UB80"/>
<dbReference type="EMBL" id="LHXJ01000009">
    <property type="protein sequence ID" value="KXA91428.1"/>
    <property type="molecule type" value="Genomic_DNA"/>
</dbReference>
<evidence type="ECO:0000313" key="2">
    <source>
        <dbReference type="Proteomes" id="UP000070163"/>
    </source>
</evidence>
<dbReference type="Proteomes" id="UP000070163">
    <property type="component" value="Unassembled WGS sequence"/>
</dbReference>
<gene>
    <name evidence="1" type="ORF">AKJ57_01325</name>
</gene>
<comment type="caution">
    <text evidence="1">The sequence shown here is derived from an EMBL/GenBank/DDBJ whole genome shotgun (WGS) entry which is preliminary data.</text>
</comment>
<reference evidence="1 2" key="1">
    <citation type="journal article" date="2016" name="Sci. Rep.">
        <title>Metabolic traits of an uncultured archaeal lineage -MSBL1- from brine pools of the Red Sea.</title>
        <authorList>
            <person name="Mwirichia R."/>
            <person name="Alam I."/>
            <person name="Rashid M."/>
            <person name="Vinu M."/>
            <person name="Ba-Alawi W."/>
            <person name="Anthony Kamau A."/>
            <person name="Kamanda Ngugi D."/>
            <person name="Goker M."/>
            <person name="Klenk H.P."/>
            <person name="Bajic V."/>
            <person name="Stingl U."/>
        </authorList>
    </citation>
    <scope>NUCLEOTIDE SEQUENCE [LARGE SCALE GENOMIC DNA]</scope>
    <source>
        <strain evidence="1">SCGC-AAA259A05</strain>
    </source>
</reference>
<evidence type="ECO:0000313" key="1">
    <source>
        <dbReference type="EMBL" id="KXA91428.1"/>
    </source>
</evidence>
<organism evidence="1 2">
    <name type="scientific">candidate division MSBL1 archaeon SCGC-AAA259A05</name>
    <dbReference type="NCBI Taxonomy" id="1698259"/>
    <lineage>
        <taxon>Archaea</taxon>
        <taxon>Methanobacteriati</taxon>
        <taxon>Methanobacteriota</taxon>
        <taxon>candidate division MSBL1</taxon>
    </lineage>
</organism>
<protein>
    <submittedName>
        <fullName evidence="1">Uncharacterized protein</fullName>
    </submittedName>
</protein>
<sequence>MAKTDDPVPPREMFAHVMTVVNPAPSLDEWEKTHMEMVERLEKKYNEPFRKIVKESGKERVPEFPEPPRSD</sequence>
<name>A0A133UB80_9EURY</name>
<proteinExistence type="predicted"/>